<sequence length="596" mass="66523">MSDNFDENSFPQRSTRFSSSPPPFSDDGAYRSTSHRYHDSTTRDTIRYSTPLVDDYIPTPNVQEIGRVRQELSYARTKGLTLTMFRTAARSLEKENYDLRASLRESRSQCRETEIKLEESRSAYTALLGHLGTRLDAALAGIRTNSGGFQFTLSDAAANFDKTPPNRKDYKHIKFWTKESWDKWNKAGSGAVTDPHRDDTQSATGEQLVKNKKLRYIQEEDGETLLESTAEAMRKYAPELFLEIEMVCKTLPERWLDTPRSARSWFNQEMKARFPCLGLGDDDWKITDFASIYFSNFIRPRLESKNLKRPNDTEQSSGRIRKTPRICNNTVHSEEAAVAPTIDEPEETIEQEVQHAALPPAALRVPRPRNPLHVPRTSYYFALDNIQSSNSTSIAAGTPANSTSRQVLDTRQTHAALNSRRRQDRPITKSATPAGPSTLAATATDSAPSSIPVDGTPDVPARESPLPPAINPTPVAGTMSSQLPPPTPTASRSRATARQSASSSTVLDTDHTSILTEGTTDTSVLAGADFWTPGDRVTPRLLCAIEWCAQQDCPTEKVFNKYWKSVDKQTWIDLANEKIATGIKSARAETHKYRNC</sequence>
<gene>
    <name evidence="2" type="ORF">BXZ70DRAFT_1080141</name>
</gene>
<dbReference type="Proteomes" id="UP000813824">
    <property type="component" value="Unassembled WGS sequence"/>
</dbReference>
<dbReference type="OrthoDB" id="2662332at2759"/>
<comment type="caution">
    <text evidence="2">The sequence shown here is derived from an EMBL/GenBank/DDBJ whole genome shotgun (WGS) entry which is preliminary data.</text>
</comment>
<name>A0A8K0UIB4_9AGAR</name>
<organism evidence="2 3">
    <name type="scientific">Cristinia sonorae</name>
    <dbReference type="NCBI Taxonomy" id="1940300"/>
    <lineage>
        <taxon>Eukaryota</taxon>
        <taxon>Fungi</taxon>
        <taxon>Dikarya</taxon>
        <taxon>Basidiomycota</taxon>
        <taxon>Agaricomycotina</taxon>
        <taxon>Agaricomycetes</taxon>
        <taxon>Agaricomycetidae</taxon>
        <taxon>Agaricales</taxon>
        <taxon>Pleurotineae</taxon>
        <taxon>Stephanosporaceae</taxon>
        <taxon>Cristinia</taxon>
    </lineage>
</organism>
<accession>A0A8K0UIB4</accession>
<evidence type="ECO:0000313" key="2">
    <source>
        <dbReference type="EMBL" id="KAH8087200.1"/>
    </source>
</evidence>
<keyword evidence="3" id="KW-1185">Reference proteome</keyword>
<evidence type="ECO:0000313" key="3">
    <source>
        <dbReference type="Proteomes" id="UP000813824"/>
    </source>
</evidence>
<feature type="compositionally biased region" description="Low complexity" evidence="1">
    <location>
        <begin position="489"/>
        <end position="505"/>
    </location>
</feature>
<dbReference type="AlphaFoldDB" id="A0A8K0UIB4"/>
<evidence type="ECO:0000256" key="1">
    <source>
        <dbReference type="SAM" id="MobiDB-lite"/>
    </source>
</evidence>
<proteinExistence type="predicted"/>
<protein>
    <submittedName>
        <fullName evidence="2">Uncharacterized protein</fullName>
    </submittedName>
</protein>
<feature type="region of interest" description="Disordered" evidence="1">
    <location>
        <begin position="1"/>
        <end position="43"/>
    </location>
</feature>
<dbReference type="EMBL" id="JAEVFJ010000041">
    <property type="protein sequence ID" value="KAH8087200.1"/>
    <property type="molecule type" value="Genomic_DNA"/>
</dbReference>
<feature type="region of interest" description="Disordered" evidence="1">
    <location>
        <begin position="414"/>
        <end position="510"/>
    </location>
</feature>
<feature type="compositionally biased region" description="Low complexity" evidence="1">
    <location>
        <begin position="9"/>
        <end position="19"/>
    </location>
</feature>
<reference evidence="2" key="1">
    <citation type="journal article" date="2021" name="New Phytol.">
        <title>Evolutionary innovations through gain and loss of genes in the ectomycorrhizal Boletales.</title>
        <authorList>
            <person name="Wu G."/>
            <person name="Miyauchi S."/>
            <person name="Morin E."/>
            <person name="Kuo A."/>
            <person name="Drula E."/>
            <person name="Varga T."/>
            <person name="Kohler A."/>
            <person name="Feng B."/>
            <person name="Cao Y."/>
            <person name="Lipzen A."/>
            <person name="Daum C."/>
            <person name="Hundley H."/>
            <person name="Pangilinan J."/>
            <person name="Johnson J."/>
            <person name="Barry K."/>
            <person name="LaButti K."/>
            <person name="Ng V."/>
            <person name="Ahrendt S."/>
            <person name="Min B."/>
            <person name="Choi I.G."/>
            <person name="Park H."/>
            <person name="Plett J.M."/>
            <person name="Magnuson J."/>
            <person name="Spatafora J.W."/>
            <person name="Nagy L.G."/>
            <person name="Henrissat B."/>
            <person name="Grigoriev I.V."/>
            <person name="Yang Z.L."/>
            <person name="Xu J."/>
            <person name="Martin F.M."/>
        </authorList>
    </citation>
    <scope>NUCLEOTIDE SEQUENCE</scope>
    <source>
        <strain evidence="2">KKN 215</strain>
    </source>
</reference>
<feature type="compositionally biased region" description="Polar residues" evidence="1">
    <location>
        <begin position="439"/>
        <end position="449"/>
    </location>
</feature>